<reference evidence="2" key="2">
    <citation type="submission" date="2011-04" db="EMBL/GenBank/DDBJ databases">
        <title>The complete genome of chromosome of Treponema succinifaciens DSM 2489.</title>
        <authorList>
            <person name="Lucas S."/>
            <person name="Copeland A."/>
            <person name="Lapidus A."/>
            <person name="Bruce D."/>
            <person name="Goodwin L."/>
            <person name="Pitluck S."/>
            <person name="Peters L."/>
            <person name="Kyrpides N."/>
            <person name="Mavromatis K."/>
            <person name="Ivanova N."/>
            <person name="Ovchinnikova G."/>
            <person name="Teshima H."/>
            <person name="Detter J.C."/>
            <person name="Tapia R."/>
            <person name="Han C."/>
            <person name="Land M."/>
            <person name="Hauser L."/>
            <person name="Markowitz V."/>
            <person name="Cheng J.-F."/>
            <person name="Hugenholtz P."/>
            <person name="Woyke T."/>
            <person name="Wu D."/>
            <person name="Gronow S."/>
            <person name="Wellnitz S."/>
            <person name="Brambilla E."/>
            <person name="Klenk H.-P."/>
            <person name="Eisen J.A."/>
        </authorList>
    </citation>
    <scope>NUCLEOTIDE SEQUENCE [LARGE SCALE GENOMIC DNA]</scope>
    <source>
        <strain evidence="2">ATCC 33096 / DSM 2489 / 6091</strain>
    </source>
</reference>
<dbReference type="GeneID" id="302998028"/>
<sequence>MHIPVFRALCPSYASEYLKSHEVQGKEIKETDHVLIGCTADERKALEALLILREKKLHITLYSERPPTALFLCIVRKLDNVSLLFCPESMEDIAHCAEFYTKGKRFVSKAAQRKNETELLGRFINLESLSETNRLLVFAIAEGLSLKEMQSLTGRKERYIQTCLHRLKERFNVLERRELFSALLKWLSLDVQEFQAG</sequence>
<protein>
    <submittedName>
        <fullName evidence="1">Uncharacterized protein</fullName>
    </submittedName>
</protein>
<dbReference type="RefSeq" id="WP_013701074.1">
    <property type="nucleotide sequence ID" value="NC_015385.1"/>
</dbReference>
<keyword evidence="2" id="KW-1185">Reference proteome</keyword>
<dbReference type="EMBL" id="CP002631">
    <property type="protein sequence ID" value="AEB13781.1"/>
    <property type="molecule type" value="Genomic_DNA"/>
</dbReference>
<evidence type="ECO:0000313" key="2">
    <source>
        <dbReference type="Proteomes" id="UP000006852"/>
    </source>
</evidence>
<organism evidence="1 2">
    <name type="scientific">Treponema succinifaciens (strain ATCC 33096 / DSM 2489 / 6091)</name>
    <dbReference type="NCBI Taxonomy" id="869209"/>
    <lineage>
        <taxon>Bacteria</taxon>
        <taxon>Pseudomonadati</taxon>
        <taxon>Spirochaetota</taxon>
        <taxon>Spirochaetia</taxon>
        <taxon>Spirochaetales</taxon>
        <taxon>Treponemataceae</taxon>
        <taxon>Treponema</taxon>
    </lineage>
</organism>
<dbReference type="Proteomes" id="UP000006852">
    <property type="component" value="Chromosome"/>
</dbReference>
<dbReference type="HOGENOM" id="CLU_1383655_0_0_12"/>
<evidence type="ECO:0000313" key="1">
    <source>
        <dbReference type="EMBL" id="AEB13781.1"/>
    </source>
</evidence>
<dbReference type="KEGG" id="tsu:Tresu_0853"/>
<gene>
    <name evidence="1" type="ordered locus">Tresu_0853</name>
</gene>
<name>F2NY30_TRES6</name>
<reference evidence="1 2" key="1">
    <citation type="journal article" date="2011" name="Stand. Genomic Sci.">
        <title>Complete genome sequence of Treponema succinifaciens type strain (6091).</title>
        <authorList>
            <person name="Han C."/>
            <person name="Gronow S."/>
            <person name="Teshima H."/>
            <person name="Lapidus A."/>
            <person name="Nolan M."/>
            <person name="Lucas S."/>
            <person name="Hammon N."/>
            <person name="Deshpande S."/>
            <person name="Cheng J.F."/>
            <person name="Zeytun A."/>
            <person name="Tapia R."/>
            <person name="Goodwin L."/>
            <person name="Pitluck S."/>
            <person name="Liolios K."/>
            <person name="Pagani I."/>
            <person name="Ivanova N."/>
            <person name="Mavromatis K."/>
            <person name="Mikhailova N."/>
            <person name="Huntemann M."/>
            <person name="Pati A."/>
            <person name="Chen A."/>
            <person name="Palaniappan K."/>
            <person name="Land M."/>
            <person name="Hauser L."/>
            <person name="Brambilla E.M."/>
            <person name="Rohde M."/>
            <person name="Goker M."/>
            <person name="Woyke T."/>
            <person name="Bristow J."/>
            <person name="Eisen J.A."/>
            <person name="Markowitz V."/>
            <person name="Hugenholtz P."/>
            <person name="Kyrpides N.C."/>
            <person name="Klenk H.P."/>
            <person name="Detter J.C."/>
        </authorList>
    </citation>
    <scope>NUCLEOTIDE SEQUENCE [LARGE SCALE GENOMIC DNA]</scope>
    <source>
        <strain evidence="2">ATCC 33096 / DSM 2489 / 6091</strain>
    </source>
</reference>
<accession>F2NY30</accession>
<proteinExistence type="predicted"/>
<dbReference type="AlphaFoldDB" id="F2NY30"/>